<dbReference type="SUPFAM" id="SSF53474">
    <property type="entry name" value="alpha/beta-Hydrolases"/>
    <property type="match status" value="1"/>
</dbReference>
<keyword evidence="2" id="KW-0378">Hydrolase</keyword>
<reference evidence="2 3" key="1">
    <citation type="submission" date="2016-11" db="EMBL/GenBank/DDBJ databases">
        <title>Genome sequence of Sphingomonas jeddahensis G39.</title>
        <authorList>
            <person name="Poehlein A."/>
            <person name="Wuebbeler J.H."/>
            <person name="Steinbuechel A."/>
            <person name="Daniel R."/>
        </authorList>
    </citation>
    <scope>NUCLEOTIDE SEQUENCE [LARGE SCALE GENOMIC DNA]</scope>
    <source>
        <strain evidence="2 3">G39</strain>
    </source>
</reference>
<feature type="domain" description="Alpha/beta hydrolase fold-3" evidence="1">
    <location>
        <begin position="111"/>
        <end position="255"/>
    </location>
</feature>
<gene>
    <name evidence="2" type="ORF">SPHI_07410</name>
</gene>
<dbReference type="Gene3D" id="3.40.50.1820">
    <property type="entry name" value="alpha/beta hydrolase"/>
    <property type="match status" value="1"/>
</dbReference>
<name>A0A1V2EYS9_9SPHN</name>
<evidence type="ECO:0000313" key="2">
    <source>
        <dbReference type="EMBL" id="ONF97304.1"/>
    </source>
</evidence>
<dbReference type="Pfam" id="PF07859">
    <property type="entry name" value="Abhydrolase_3"/>
    <property type="match status" value="1"/>
</dbReference>
<organism evidence="2 3">
    <name type="scientific">Sphingomonas jeddahensis</name>
    <dbReference type="NCBI Taxonomy" id="1915074"/>
    <lineage>
        <taxon>Bacteria</taxon>
        <taxon>Pseudomonadati</taxon>
        <taxon>Pseudomonadota</taxon>
        <taxon>Alphaproteobacteria</taxon>
        <taxon>Sphingomonadales</taxon>
        <taxon>Sphingomonadaceae</taxon>
        <taxon>Sphingomonas</taxon>
    </lineage>
</organism>
<dbReference type="RefSeq" id="WP_144036146.1">
    <property type="nucleotide sequence ID" value="NZ_MPSB01000002.1"/>
</dbReference>
<dbReference type="InterPro" id="IPR029058">
    <property type="entry name" value="AB_hydrolase_fold"/>
</dbReference>
<dbReference type="EMBL" id="MPSB01000002">
    <property type="protein sequence ID" value="ONF97304.1"/>
    <property type="molecule type" value="Genomic_DNA"/>
</dbReference>
<dbReference type="STRING" id="1915074.SPHI_07410"/>
<evidence type="ECO:0000259" key="1">
    <source>
        <dbReference type="Pfam" id="PF07859"/>
    </source>
</evidence>
<dbReference type="GO" id="GO:0016787">
    <property type="term" value="F:hydrolase activity"/>
    <property type="evidence" value="ECO:0007669"/>
    <property type="project" value="UniProtKB-KW"/>
</dbReference>
<keyword evidence="3" id="KW-1185">Reference proteome</keyword>
<dbReference type="OrthoDB" id="9806180at2"/>
<comment type="caution">
    <text evidence="2">The sequence shown here is derived from an EMBL/GenBank/DDBJ whole genome shotgun (WGS) entry which is preliminary data.</text>
</comment>
<proteinExistence type="predicted"/>
<protein>
    <submittedName>
        <fullName evidence="2">Alpha/beta hydrolase fold protein</fullName>
    </submittedName>
</protein>
<dbReference type="AlphaFoldDB" id="A0A1V2EYS9"/>
<dbReference type="Proteomes" id="UP000188729">
    <property type="component" value="Unassembled WGS sequence"/>
</dbReference>
<evidence type="ECO:0000313" key="3">
    <source>
        <dbReference type="Proteomes" id="UP000188729"/>
    </source>
</evidence>
<accession>A0A1V2EYS9</accession>
<dbReference type="InterPro" id="IPR013094">
    <property type="entry name" value="AB_hydrolase_3"/>
</dbReference>
<sequence length="290" mass="30242">MPQFTLCPIAARRAAALVEPASALAVLDPVVRSFLDRWEDRPAGLLGAEPAMAGVTRLAPDSVLVRPADAKAPLPLFLYLAGTSEHAGLRTAALQTLAAQAGIAVLELVAPFDATPADLRAMIDDRIEATSALTGRPDRIAIGGDGLGAALALNLALHGGEYRLLVMATPVLGPPVEGRADAWMPHHRSAALTAASGTIEPARLAAGSAILPPVLMLTAEADPFRDSAEALAHTLIRQDVEVSAVRFLGTIHDFTWLPPLSDASASMEACQLIAGALRQRLHAPAWQQAG</sequence>